<evidence type="ECO:0000256" key="1">
    <source>
        <dbReference type="SAM" id="Coils"/>
    </source>
</evidence>
<protein>
    <submittedName>
        <fullName evidence="2">Uncharacterized protein</fullName>
    </submittedName>
</protein>
<evidence type="ECO:0000313" key="2">
    <source>
        <dbReference type="EMBL" id="QHT88855.1"/>
    </source>
</evidence>
<accession>A0A6C0I8X3</accession>
<proteinExistence type="predicted"/>
<keyword evidence="1" id="KW-0175">Coiled coil</keyword>
<reference evidence="2" key="1">
    <citation type="journal article" date="2020" name="Nature">
        <title>Giant virus diversity and host interactions through global metagenomics.</title>
        <authorList>
            <person name="Schulz F."/>
            <person name="Roux S."/>
            <person name="Paez-Espino D."/>
            <person name="Jungbluth S."/>
            <person name="Walsh D.A."/>
            <person name="Denef V.J."/>
            <person name="McMahon K.D."/>
            <person name="Konstantinidis K.T."/>
            <person name="Eloe-Fadrosh E.A."/>
            <person name="Kyrpides N.C."/>
            <person name="Woyke T."/>
        </authorList>
    </citation>
    <scope>NUCLEOTIDE SEQUENCE</scope>
    <source>
        <strain evidence="2">GVMAG-M-3300023184-51</strain>
    </source>
</reference>
<dbReference type="EMBL" id="MN740125">
    <property type="protein sequence ID" value="QHT88855.1"/>
    <property type="molecule type" value="Genomic_DNA"/>
</dbReference>
<feature type="coiled-coil region" evidence="1">
    <location>
        <begin position="157"/>
        <end position="184"/>
    </location>
</feature>
<sequence length="247" mass="28238">MAHFLQDRSCNDDFYHVANASGNSNENNMDTHDNQVDSKAAAVVDELDNKLKDINLTSQKRKRENTQFYAFARAQVNEGEMYADEAEMDPDYCDYAYASCCGGGGMDTDFYDQYDDYDYDENAMIQEDQEEVEYDQDEELFQMNHKLPAADISMDLSESEEDEINADFDELQRLRDELAMLREETMHQRVAFPEGSSIRFVMVAGVRYLQVFQEALVAAATPPMSIDELNCDADTDADADAEDYDDF</sequence>
<name>A0A6C0I8X3_9ZZZZ</name>
<dbReference type="AlphaFoldDB" id="A0A6C0I8X3"/>
<organism evidence="2">
    <name type="scientific">viral metagenome</name>
    <dbReference type="NCBI Taxonomy" id="1070528"/>
    <lineage>
        <taxon>unclassified sequences</taxon>
        <taxon>metagenomes</taxon>
        <taxon>organismal metagenomes</taxon>
    </lineage>
</organism>